<gene>
    <name evidence="2" type="ordered locus">Halxa_2562</name>
</gene>
<keyword evidence="1" id="KW-0812">Transmembrane</keyword>
<dbReference type="InterPro" id="IPR055690">
    <property type="entry name" value="DUF7266"/>
</dbReference>
<dbReference type="eggNOG" id="arCOG03926">
    <property type="taxonomic scope" value="Archaea"/>
</dbReference>
<name>F8D8Z4_HALXS</name>
<dbReference type="GeneID" id="10797517"/>
<evidence type="ECO:0000256" key="1">
    <source>
        <dbReference type="SAM" id="Phobius"/>
    </source>
</evidence>
<dbReference type="HOGENOM" id="CLU_120317_0_0_2"/>
<feature type="transmembrane region" description="Helical" evidence="1">
    <location>
        <begin position="21"/>
        <end position="44"/>
    </location>
</feature>
<organism evidence="2 3">
    <name type="scientific">Halopiger xanaduensis (strain DSM 18323 / JCM 14033 / SH-6)</name>
    <dbReference type="NCBI Taxonomy" id="797210"/>
    <lineage>
        <taxon>Archaea</taxon>
        <taxon>Methanobacteriati</taxon>
        <taxon>Methanobacteriota</taxon>
        <taxon>Stenosarchaea group</taxon>
        <taxon>Halobacteria</taxon>
        <taxon>Halobacteriales</taxon>
        <taxon>Natrialbaceae</taxon>
        <taxon>Halopiger</taxon>
    </lineage>
</organism>
<dbReference type="Pfam" id="PF23928">
    <property type="entry name" value="DUF7266"/>
    <property type="match status" value="1"/>
</dbReference>
<dbReference type="Proteomes" id="UP000006794">
    <property type="component" value="Chromosome"/>
</dbReference>
<proteinExistence type="predicted"/>
<keyword evidence="1" id="KW-1133">Transmembrane helix</keyword>
<dbReference type="AlphaFoldDB" id="F8D8Z4"/>
<keyword evidence="3" id="KW-1185">Reference proteome</keyword>
<dbReference type="EMBL" id="CP002839">
    <property type="protein sequence ID" value="AEH37180.1"/>
    <property type="molecule type" value="Genomic_DNA"/>
</dbReference>
<evidence type="ECO:0000313" key="3">
    <source>
        <dbReference type="Proteomes" id="UP000006794"/>
    </source>
</evidence>
<dbReference type="KEGG" id="hxa:Halxa_2562"/>
<protein>
    <submittedName>
        <fullName evidence="2">Uncharacterized protein</fullName>
    </submittedName>
</protein>
<dbReference type="RefSeq" id="WP_013880070.1">
    <property type="nucleotide sequence ID" value="NC_015666.1"/>
</dbReference>
<dbReference type="OrthoDB" id="156776at2157"/>
<reference evidence="2 3" key="1">
    <citation type="journal article" date="2012" name="Stand. Genomic Sci.">
        <title>Complete genome sequence of Halopiger xanaduensis type strain (SH-6(T)).</title>
        <authorList>
            <person name="Anderson I."/>
            <person name="Tindall B.J."/>
            <person name="Rohde M."/>
            <person name="Lucas S."/>
            <person name="Han J."/>
            <person name="Lapidus A."/>
            <person name="Cheng J.F."/>
            <person name="Goodwin L."/>
            <person name="Pitluck S."/>
            <person name="Peters L."/>
            <person name="Pati A."/>
            <person name="Mikhailova N."/>
            <person name="Pagani I."/>
            <person name="Teshima H."/>
            <person name="Han C."/>
            <person name="Tapia R."/>
            <person name="Land M."/>
            <person name="Woyke T."/>
            <person name="Klenk H.P."/>
            <person name="Kyrpides N."/>
            <person name="Ivanova N."/>
        </authorList>
    </citation>
    <scope>NUCLEOTIDE SEQUENCE [LARGE SCALE GENOMIC DNA]</scope>
    <source>
        <strain evidence="3">DSM 18323 / JCM 14033 / SH-6</strain>
    </source>
</reference>
<evidence type="ECO:0000313" key="2">
    <source>
        <dbReference type="EMBL" id="AEH37180.1"/>
    </source>
</evidence>
<accession>F8D8Z4</accession>
<keyword evidence="1" id="KW-0472">Membrane</keyword>
<sequence length="170" mass="18077">MIEQRPSAERNQDQDRHRDRGVSIAITHVLTIGITTILIAMLLMSGSSLLESETDRSVETSLETVGERLADEIANVDRIASQNGTETVNLTVDHPRTVSNSGYTVELLNDASEAPLIEDGPCLRLTARSTDVVVYVPVAVDADLDGSATGGTIEISADGDGTITIEEVTG</sequence>
<dbReference type="STRING" id="797210.Halxa_2562"/>